<feature type="compositionally biased region" description="Acidic residues" evidence="2">
    <location>
        <begin position="1148"/>
        <end position="1163"/>
    </location>
</feature>
<evidence type="ECO:0000256" key="1">
    <source>
        <dbReference type="SAM" id="Coils"/>
    </source>
</evidence>
<keyword evidence="3" id="KW-0472">Membrane</keyword>
<keyword evidence="6" id="KW-1185">Reference proteome</keyword>
<dbReference type="RefSeq" id="XP_046065518.1">
    <property type="nucleotide sequence ID" value="XM_046221328.1"/>
</dbReference>
<reference evidence="5" key="1">
    <citation type="submission" date="2021-12" db="EMBL/GenBank/DDBJ databases">
        <title>Convergent genome expansion in fungi linked to evolution of root-endophyte symbiosis.</title>
        <authorList>
            <consortium name="DOE Joint Genome Institute"/>
            <person name="Ke Y.-H."/>
            <person name="Bonito G."/>
            <person name="Liao H.-L."/>
            <person name="Looney B."/>
            <person name="Rojas-Flechas A."/>
            <person name="Nash J."/>
            <person name="Hameed K."/>
            <person name="Schadt C."/>
            <person name="Martin F."/>
            <person name="Crous P.W."/>
            <person name="Miettinen O."/>
            <person name="Magnuson J.K."/>
            <person name="Labbe J."/>
            <person name="Jacobson D."/>
            <person name="Doktycz M.J."/>
            <person name="Veneault-Fourrey C."/>
            <person name="Kuo A."/>
            <person name="Mondo S."/>
            <person name="Calhoun S."/>
            <person name="Riley R."/>
            <person name="Ohm R."/>
            <person name="LaButti K."/>
            <person name="Andreopoulos B."/>
            <person name="Pangilinan J."/>
            <person name="Nolan M."/>
            <person name="Tritt A."/>
            <person name="Clum A."/>
            <person name="Lipzen A."/>
            <person name="Daum C."/>
            <person name="Barry K."/>
            <person name="Grigoriev I.V."/>
            <person name="Vilgalys R."/>
        </authorList>
    </citation>
    <scope>NUCLEOTIDE SEQUENCE</scope>
    <source>
        <strain evidence="5">PMI_201</strain>
    </source>
</reference>
<comment type="caution">
    <text evidence="5">The sequence shown here is derived from an EMBL/GenBank/DDBJ whole genome shotgun (WGS) entry which is preliminary data.</text>
</comment>
<dbReference type="Proteomes" id="UP001201262">
    <property type="component" value="Unassembled WGS sequence"/>
</dbReference>
<dbReference type="Pfam" id="PF12396">
    <property type="entry name" value="DUF3659"/>
    <property type="match status" value="12"/>
</dbReference>
<dbReference type="PANTHER" id="PTHR39461">
    <property type="entry name" value="LEA DOMAIN PROTEIN (AFU_ORTHOLOGUE AFUA_8G04920)"/>
    <property type="match status" value="1"/>
</dbReference>
<dbReference type="InterPro" id="IPR054256">
    <property type="entry name" value="DUF6987"/>
</dbReference>
<dbReference type="PANTHER" id="PTHR39461:SF1">
    <property type="entry name" value="LEA DOMAIN PROTEIN (AFU_ORTHOLOGUE AFUA_8G04920)"/>
    <property type="match status" value="1"/>
</dbReference>
<feature type="compositionally biased region" description="Acidic residues" evidence="2">
    <location>
        <begin position="128"/>
        <end position="140"/>
    </location>
</feature>
<dbReference type="GeneID" id="70251615"/>
<feature type="compositionally biased region" description="Polar residues" evidence="2">
    <location>
        <begin position="1"/>
        <end position="14"/>
    </location>
</feature>
<accession>A0AAD4KDF4</accession>
<sequence>MSSQGISKVPSTPTKGKSPGSSVKGSSVKGSSPKVQQQETPKAKTPRKLKRKVQDTLTPAAEKTAAAKSDLPSRPTGKQSTPNKRLEQRDPVPEADTDIQQTEEDDDEGLEQGTGIELNDKDVAGNVAEDDEEEEEEGQEELPTAGLKEQRQGPVDNESQASGSTTGGFFKRAGGLTNFARGLRGAVGGAKDTLGTVANNLPLNISALKGLPVGESGKVLDESGTPLGEVVEGDPNDLVGQTVGEDGEIVDEDGDLIGRVDLLKDIQGKASETLDQVKEQLPSLEDLAGLPVSDGGVIKDKAGNVIGRIIEGDPEDLVGQTLNEAGEIVDEDGDLIGRAEVISPEEAVKTLGDKTSEIQETTENGTGDIQGKIEEAQNNLPELADLDGLPVSEGGEIKDKAGNVVGKVVEGDPEDLVGQTVNAEGELVDEDGDLIGRVEILSPDEVAQKVTEQANGVKDTVAETADNVIPQVDILKGKKINKKGNILDEEGDVIGQVAEGFDPKELAGKKPNEKGEILDKSGNVIGKVEVVPGEAADAALKSLQEEAEEAGQAVEGITDDVPKTLDGADSAPVAKDLTSLEGLKVNEAGDVLDSDGNLLAKLQSGNLEDIAGNTVNENGLVIDDEGNILGRVALVGEDDENAVDDAAKEAEDGVEQVEDNVPELPPLSSLEGLKVNKFGKIVDENGTPVGELIEGDPKKLSKFGASLDANGQFWDNRGNVIGKAKTIPIEETESEGPFAGLEGLVVVKDGWVEDENENTVGKLVEGDAKKLVGRAVDEDGDILDKAGNVVGRAERYEQPDAPEPEKADLSSLIGLTPNKAGNVIGPDGVPIGRVVDGNLKEVAGRKIGTDGQIWNDAGKIVGRVELIPEDERETKPEGIFGGLEGLFVNKEGLVEDEEGHVVGKIVEGDAKKLRGRAVDEDGDIVDKYGNVKGRAEPYEVPEEEVEEEDLSSLEGKKVNKAGKVVDEHGAVFGRIVDGDAKKMAGRKVDGKGQVWGDNGKVIGHAELIPGAEQEKPEGIFYGYDGAKVGKDGFVVDGTGKVIGRLVEGDAKRLQGRTVDEDGDILDKSGNTIGKAERWEPEEKKRNVNPMSGRKVNKQGEVRDENGDLIGKVTEGNLKNLIGKSIDDNGYIVDNDGNKVGEATLLENIPEEEPQDQEPEISAEELEKQKQADEDKKLAERMCAILQDTLGKIEPVCKQITDLIDKADRTPKDELDEEKLVNDVKPLLEEGGRILQECNGSIRALDPDGRIAATAKARAAAHEATPEEYHLADLLKELTQTVVKTIDNGRKRIQDMPHAKKKLNPLWSLLAEPLFQIIAAVGLLLSGVLGLVSRLLDGLGLGGLVRGLLGGLGVDKLLEGLGLGTITESLGFGKKK</sequence>
<feature type="compositionally biased region" description="Low complexity" evidence="2">
    <location>
        <begin position="15"/>
        <end position="35"/>
    </location>
</feature>
<evidence type="ECO:0000313" key="5">
    <source>
        <dbReference type="EMBL" id="KAH8689092.1"/>
    </source>
</evidence>
<name>A0AAD4KDF4_9EURO</name>
<gene>
    <name evidence="5" type="ORF">BGW36DRAFT_433857</name>
</gene>
<keyword evidence="1" id="KW-0175">Coiled coil</keyword>
<proteinExistence type="predicted"/>
<dbReference type="InterPro" id="IPR022124">
    <property type="entry name" value="DUF3659"/>
</dbReference>
<feature type="coiled-coil region" evidence="1">
    <location>
        <begin position="533"/>
        <end position="560"/>
    </location>
</feature>
<feature type="compositionally biased region" description="Acidic residues" evidence="2">
    <location>
        <begin position="93"/>
        <end position="110"/>
    </location>
</feature>
<feature type="region of interest" description="Disordered" evidence="2">
    <location>
        <begin position="1"/>
        <end position="169"/>
    </location>
</feature>
<keyword evidence="3" id="KW-1133">Transmembrane helix</keyword>
<dbReference type="EMBL" id="JAJTJA010000016">
    <property type="protein sequence ID" value="KAH8689092.1"/>
    <property type="molecule type" value="Genomic_DNA"/>
</dbReference>
<feature type="domain" description="DUF6987" evidence="4">
    <location>
        <begin position="1166"/>
        <end position="1363"/>
    </location>
</feature>
<evidence type="ECO:0000256" key="2">
    <source>
        <dbReference type="SAM" id="MobiDB-lite"/>
    </source>
</evidence>
<feature type="region of interest" description="Disordered" evidence="2">
    <location>
        <begin position="1148"/>
        <end position="1173"/>
    </location>
</feature>
<feature type="transmembrane region" description="Helical" evidence="3">
    <location>
        <begin position="1313"/>
        <end position="1335"/>
    </location>
</feature>
<protein>
    <recommendedName>
        <fullName evidence="4">DUF6987 domain-containing protein</fullName>
    </recommendedName>
</protein>
<organism evidence="5 6">
    <name type="scientific">Talaromyces proteolyticus</name>
    <dbReference type="NCBI Taxonomy" id="1131652"/>
    <lineage>
        <taxon>Eukaryota</taxon>
        <taxon>Fungi</taxon>
        <taxon>Dikarya</taxon>
        <taxon>Ascomycota</taxon>
        <taxon>Pezizomycotina</taxon>
        <taxon>Eurotiomycetes</taxon>
        <taxon>Eurotiomycetidae</taxon>
        <taxon>Eurotiales</taxon>
        <taxon>Trichocomaceae</taxon>
        <taxon>Talaromyces</taxon>
        <taxon>Talaromyces sect. Bacilispori</taxon>
    </lineage>
</organism>
<keyword evidence="3" id="KW-0812">Transmembrane</keyword>
<feature type="compositionally biased region" description="Basic and acidic residues" evidence="2">
    <location>
        <begin position="1164"/>
        <end position="1173"/>
    </location>
</feature>
<evidence type="ECO:0000256" key="3">
    <source>
        <dbReference type="SAM" id="Phobius"/>
    </source>
</evidence>
<dbReference type="Pfam" id="PF22485">
    <property type="entry name" value="DUF6987"/>
    <property type="match status" value="1"/>
</dbReference>
<evidence type="ECO:0000313" key="6">
    <source>
        <dbReference type="Proteomes" id="UP001201262"/>
    </source>
</evidence>
<evidence type="ECO:0000259" key="4">
    <source>
        <dbReference type="Pfam" id="PF22485"/>
    </source>
</evidence>